<reference evidence="2 3" key="1">
    <citation type="submission" date="2019-03" db="EMBL/GenBank/DDBJ databases">
        <title>Rhodosporidium diobovatum UCD-FST 08-225 genome sequencing, assembly, and annotation.</title>
        <authorList>
            <person name="Fakankun I.U."/>
            <person name="Fristensky B."/>
            <person name="Levin D.B."/>
        </authorList>
    </citation>
    <scope>NUCLEOTIDE SEQUENCE [LARGE SCALE GENOMIC DNA]</scope>
    <source>
        <strain evidence="2 3">UCD-FST 08-225</strain>
    </source>
</reference>
<evidence type="ECO:0000313" key="3">
    <source>
        <dbReference type="Proteomes" id="UP000311382"/>
    </source>
</evidence>
<gene>
    <name evidence="2" type="ORF">DMC30DRAFT_55511</name>
</gene>
<keyword evidence="3" id="KW-1185">Reference proteome</keyword>
<evidence type="ECO:0000313" key="2">
    <source>
        <dbReference type="EMBL" id="TNY23167.1"/>
    </source>
</evidence>
<evidence type="ECO:0000256" key="1">
    <source>
        <dbReference type="SAM" id="MobiDB-lite"/>
    </source>
</evidence>
<dbReference type="AlphaFoldDB" id="A0A5C5G231"/>
<dbReference type="Proteomes" id="UP000311382">
    <property type="component" value="Unassembled WGS sequence"/>
</dbReference>
<dbReference type="EMBL" id="SOZI01000014">
    <property type="protein sequence ID" value="TNY23167.1"/>
    <property type="molecule type" value="Genomic_DNA"/>
</dbReference>
<organism evidence="2 3">
    <name type="scientific">Rhodotorula diobovata</name>
    <dbReference type="NCBI Taxonomy" id="5288"/>
    <lineage>
        <taxon>Eukaryota</taxon>
        <taxon>Fungi</taxon>
        <taxon>Dikarya</taxon>
        <taxon>Basidiomycota</taxon>
        <taxon>Pucciniomycotina</taxon>
        <taxon>Microbotryomycetes</taxon>
        <taxon>Sporidiobolales</taxon>
        <taxon>Sporidiobolaceae</taxon>
        <taxon>Rhodotorula</taxon>
    </lineage>
</organism>
<accession>A0A5C5G231</accession>
<name>A0A5C5G231_9BASI</name>
<comment type="caution">
    <text evidence="2">The sequence shown here is derived from an EMBL/GenBank/DDBJ whole genome shotgun (WGS) entry which is preliminary data.</text>
</comment>
<protein>
    <submittedName>
        <fullName evidence="2">Uncharacterized protein</fullName>
    </submittedName>
</protein>
<sequence length="205" mass="23269">MQCRCFPALVLCHCPKTWTSVPTRSLFRLERPRARGCDRRLRRLRRAVVEPRVGRLCAAASVARRPIDQAASLPSLLTARRRESGGRQGPAVQLSTFARTGPPTWLVRVKLNLRQRVVYERSADQLVFEQQVGREADLAPCVACNHFGRHQGPMILWGRRRFERRTLCCMICAWFLRSCARRGRRMSMSPPAGGACSSLAARRSQ</sequence>
<feature type="region of interest" description="Disordered" evidence="1">
    <location>
        <begin position="186"/>
        <end position="205"/>
    </location>
</feature>
<proteinExistence type="predicted"/>